<feature type="compositionally biased region" description="Basic and acidic residues" evidence="1">
    <location>
        <begin position="10"/>
        <end position="23"/>
    </location>
</feature>
<evidence type="ECO:0000313" key="2">
    <source>
        <dbReference type="EMBL" id="ROW06143.1"/>
    </source>
</evidence>
<reference evidence="2 3" key="1">
    <citation type="submission" date="2015-09" db="EMBL/GenBank/DDBJ databases">
        <title>Host preference determinants of Valsa canker pathogens revealed by comparative genomics.</title>
        <authorList>
            <person name="Yin Z."/>
            <person name="Huang L."/>
        </authorList>
    </citation>
    <scope>NUCLEOTIDE SEQUENCE [LARGE SCALE GENOMIC DNA]</scope>
    <source>
        <strain evidence="2 3">03-1</strain>
    </source>
</reference>
<accession>A0A423WRN9</accession>
<protein>
    <submittedName>
        <fullName evidence="2">Uncharacterized protein</fullName>
    </submittedName>
</protein>
<gene>
    <name evidence="2" type="ORF">VMCG_04603</name>
</gene>
<dbReference type="STRING" id="356882.A0A423WRN9"/>
<feature type="region of interest" description="Disordered" evidence="1">
    <location>
        <begin position="1"/>
        <end position="28"/>
    </location>
</feature>
<organism evidence="2 3">
    <name type="scientific">Cytospora schulzeri</name>
    <dbReference type="NCBI Taxonomy" id="448051"/>
    <lineage>
        <taxon>Eukaryota</taxon>
        <taxon>Fungi</taxon>
        <taxon>Dikarya</taxon>
        <taxon>Ascomycota</taxon>
        <taxon>Pezizomycotina</taxon>
        <taxon>Sordariomycetes</taxon>
        <taxon>Sordariomycetidae</taxon>
        <taxon>Diaporthales</taxon>
        <taxon>Cytosporaceae</taxon>
        <taxon>Cytospora</taxon>
    </lineage>
</organism>
<keyword evidence="3" id="KW-1185">Reference proteome</keyword>
<evidence type="ECO:0000256" key="1">
    <source>
        <dbReference type="SAM" id="MobiDB-lite"/>
    </source>
</evidence>
<proteinExistence type="predicted"/>
<name>A0A423WRN9_9PEZI</name>
<dbReference type="AlphaFoldDB" id="A0A423WRN9"/>
<dbReference type="OrthoDB" id="5224910at2759"/>
<feature type="compositionally biased region" description="Low complexity" evidence="1">
    <location>
        <begin position="108"/>
        <end position="120"/>
    </location>
</feature>
<dbReference type="Proteomes" id="UP000283895">
    <property type="component" value="Unassembled WGS sequence"/>
</dbReference>
<feature type="region of interest" description="Disordered" evidence="1">
    <location>
        <begin position="94"/>
        <end position="120"/>
    </location>
</feature>
<dbReference type="EMBL" id="LKEA01000011">
    <property type="protein sequence ID" value="ROW06143.1"/>
    <property type="molecule type" value="Genomic_DNA"/>
</dbReference>
<evidence type="ECO:0000313" key="3">
    <source>
        <dbReference type="Proteomes" id="UP000283895"/>
    </source>
</evidence>
<comment type="caution">
    <text evidence="2">The sequence shown here is derived from an EMBL/GenBank/DDBJ whole genome shotgun (WGS) entry which is preliminary data.</text>
</comment>
<sequence length="250" mass="27367">MPPKSKAAPKQKDQESKPQDDHQPPQTVYERSAEVYAQGHPYVSSLASGGHSGLSPAERTVWANAHFARTPALLRRLGNKAQKDVWKCVNEAGGLPLRATKPPSPTNGSGAASAQSGSVGGRAAEFSWGRDRFGADLGDYTPAQFSQRTESALQLAALEVQHSAFLDKRERERERWVDPKTKEIVAVTPDEIEEEKLRRKEIARLRMELYGERTGAYASNPVWDDVVPMPVEDGDGALAAIAYPEDYAEG</sequence>